<dbReference type="PANTHER" id="PTHR43791">
    <property type="entry name" value="PERMEASE-RELATED"/>
    <property type="match status" value="1"/>
</dbReference>
<accession>A0A9P7VLD3</accession>
<evidence type="ECO:0000256" key="5">
    <source>
        <dbReference type="ARBA" id="ARBA00023136"/>
    </source>
</evidence>
<dbReference type="InterPro" id="IPR020846">
    <property type="entry name" value="MFS_dom"/>
</dbReference>
<keyword evidence="10" id="KW-1185">Reference proteome</keyword>
<protein>
    <submittedName>
        <fullName evidence="9">MFS general substrate transporter</fullName>
    </submittedName>
</protein>
<keyword evidence="2" id="KW-0813">Transport</keyword>
<comment type="similarity">
    <text evidence="6">Belongs to the major facilitator superfamily. Allantoate permease family.</text>
</comment>
<dbReference type="PANTHER" id="PTHR43791:SF39">
    <property type="entry name" value="TRANSPORTER LIZ1_SEO1, PUTATIVE (AFU_ORTHOLOGUE AFUA_3G00980)-RELATED"/>
    <property type="match status" value="1"/>
</dbReference>
<comment type="caution">
    <text evidence="9">The sequence shown here is derived from an EMBL/GenBank/DDBJ whole genome shotgun (WGS) entry which is preliminary data.</text>
</comment>
<dbReference type="GeneID" id="66105832"/>
<dbReference type="PROSITE" id="PS50850">
    <property type="entry name" value="MFS"/>
    <property type="match status" value="1"/>
</dbReference>
<keyword evidence="4 7" id="KW-1133">Transmembrane helix</keyword>
<evidence type="ECO:0000256" key="1">
    <source>
        <dbReference type="ARBA" id="ARBA00004141"/>
    </source>
</evidence>
<evidence type="ECO:0000256" key="3">
    <source>
        <dbReference type="ARBA" id="ARBA00022692"/>
    </source>
</evidence>
<feature type="transmembrane region" description="Helical" evidence="7">
    <location>
        <begin position="190"/>
        <end position="210"/>
    </location>
</feature>
<dbReference type="EMBL" id="MU250546">
    <property type="protein sequence ID" value="KAG7443281.1"/>
    <property type="molecule type" value="Genomic_DNA"/>
</dbReference>
<evidence type="ECO:0000256" key="6">
    <source>
        <dbReference type="ARBA" id="ARBA00037968"/>
    </source>
</evidence>
<feature type="domain" description="Major facilitator superfamily (MFS) profile" evidence="8">
    <location>
        <begin position="24"/>
        <end position="444"/>
    </location>
</feature>
<gene>
    <name evidence="9" type="ORF">BT62DRAFT_903783</name>
</gene>
<feature type="transmembrane region" description="Helical" evidence="7">
    <location>
        <begin position="416"/>
        <end position="439"/>
    </location>
</feature>
<feature type="transmembrane region" description="Helical" evidence="7">
    <location>
        <begin position="296"/>
        <end position="315"/>
    </location>
</feature>
<evidence type="ECO:0000259" key="8">
    <source>
        <dbReference type="PROSITE" id="PS50850"/>
    </source>
</evidence>
<dbReference type="SUPFAM" id="SSF103473">
    <property type="entry name" value="MFS general substrate transporter"/>
    <property type="match status" value="1"/>
</dbReference>
<name>A0A9P7VLD3_9AGAR</name>
<sequence>MYARDTWDKPPEERKFLAKLDACLLIYATLSTYLDQQNVTPTLVGVSLNEDACCILISSRHGNQLNFITTSWTVGYVIGQIPSNLIITRIRPSVWIPAMEVIWGVLTMVTATSKNFSQICALRFFIGLAESTFYPGTAYVISSWYKGEELAKRTCIVHTSAGFGPLFSGFLQAAAYNGLNGVRSLAGWRWLFIIDGIITVTISVFGFLVMPDLPHNTKASVFFTEKELAIARKRMELIGRKPPAKFTKTKVLGFFKTWHLYMLYNNNRGPATSMIFWLKSFNTEGKTRYTVSQINIYPLGINVVQIIMTLTWAWWSDAVEKRWPPIIAAGIWNIIVCIVLAATSLYTNIPRRWAFYYMTQVCNGLSGVIFAWINELTSYDNEKRAFVVASASAVAYVFEAWLPIVIFPQVDQPRVFVGNVTTIFITIVMICATLATLYFQNRDAGRAHAALDMNNIEKQTSELKENKE</sequence>
<reference evidence="9" key="1">
    <citation type="submission" date="2020-11" db="EMBL/GenBank/DDBJ databases">
        <title>Adaptations for nitrogen fixation in a non-lichenized fungal sporocarp promotes dispersal by wood-feeding termites.</title>
        <authorList>
            <consortium name="DOE Joint Genome Institute"/>
            <person name="Koch R.A."/>
            <person name="Yoon G."/>
            <person name="Arayal U."/>
            <person name="Lail K."/>
            <person name="Amirebrahimi M."/>
            <person name="Labutti K."/>
            <person name="Lipzen A."/>
            <person name="Riley R."/>
            <person name="Barry K."/>
            <person name="Henrissat B."/>
            <person name="Grigoriev I.V."/>
            <person name="Herr J.R."/>
            <person name="Aime M.C."/>
        </authorList>
    </citation>
    <scope>NUCLEOTIDE SEQUENCE</scope>
    <source>
        <strain evidence="9">MCA 3950</strain>
    </source>
</reference>
<dbReference type="Gene3D" id="1.20.1250.20">
    <property type="entry name" value="MFS general substrate transporter like domains"/>
    <property type="match status" value="2"/>
</dbReference>
<evidence type="ECO:0000256" key="7">
    <source>
        <dbReference type="SAM" id="Phobius"/>
    </source>
</evidence>
<dbReference type="GO" id="GO:0022857">
    <property type="term" value="F:transmembrane transporter activity"/>
    <property type="evidence" value="ECO:0007669"/>
    <property type="project" value="InterPro"/>
</dbReference>
<dbReference type="GO" id="GO:0016020">
    <property type="term" value="C:membrane"/>
    <property type="evidence" value="ECO:0007669"/>
    <property type="project" value="UniProtKB-SubCell"/>
</dbReference>
<dbReference type="RefSeq" id="XP_043036781.1">
    <property type="nucleotide sequence ID" value="XM_043183535.1"/>
</dbReference>
<dbReference type="OrthoDB" id="3639251at2759"/>
<dbReference type="Pfam" id="PF07690">
    <property type="entry name" value="MFS_1"/>
    <property type="match status" value="1"/>
</dbReference>
<dbReference type="Proteomes" id="UP000812287">
    <property type="component" value="Unassembled WGS sequence"/>
</dbReference>
<feature type="transmembrane region" description="Helical" evidence="7">
    <location>
        <begin position="327"/>
        <end position="347"/>
    </location>
</feature>
<dbReference type="FunFam" id="1.20.1250.20:FF:000065">
    <property type="entry name" value="Putative MFS pantothenate transporter"/>
    <property type="match status" value="1"/>
</dbReference>
<proteinExistence type="inferred from homology"/>
<feature type="transmembrane region" description="Helical" evidence="7">
    <location>
        <begin position="385"/>
        <end position="404"/>
    </location>
</feature>
<dbReference type="InterPro" id="IPR011701">
    <property type="entry name" value="MFS"/>
</dbReference>
<dbReference type="InterPro" id="IPR036259">
    <property type="entry name" value="MFS_trans_sf"/>
</dbReference>
<evidence type="ECO:0000313" key="9">
    <source>
        <dbReference type="EMBL" id="KAG7443281.1"/>
    </source>
</evidence>
<comment type="subcellular location">
    <subcellularLocation>
        <location evidence="1">Membrane</location>
        <topology evidence="1">Multi-pass membrane protein</topology>
    </subcellularLocation>
</comment>
<evidence type="ECO:0000256" key="2">
    <source>
        <dbReference type="ARBA" id="ARBA00022448"/>
    </source>
</evidence>
<keyword evidence="5 7" id="KW-0472">Membrane</keyword>
<organism evidence="9 10">
    <name type="scientific">Guyanagaster necrorhizus</name>
    <dbReference type="NCBI Taxonomy" id="856835"/>
    <lineage>
        <taxon>Eukaryota</taxon>
        <taxon>Fungi</taxon>
        <taxon>Dikarya</taxon>
        <taxon>Basidiomycota</taxon>
        <taxon>Agaricomycotina</taxon>
        <taxon>Agaricomycetes</taxon>
        <taxon>Agaricomycetidae</taxon>
        <taxon>Agaricales</taxon>
        <taxon>Marasmiineae</taxon>
        <taxon>Physalacriaceae</taxon>
        <taxon>Guyanagaster</taxon>
    </lineage>
</organism>
<evidence type="ECO:0000313" key="10">
    <source>
        <dbReference type="Proteomes" id="UP000812287"/>
    </source>
</evidence>
<dbReference type="AlphaFoldDB" id="A0A9P7VLD3"/>
<evidence type="ECO:0000256" key="4">
    <source>
        <dbReference type="ARBA" id="ARBA00022989"/>
    </source>
</evidence>
<keyword evidence="3 7" id="KW-0812">Transmembrane</keyword>